<evidence type="ECO:0000313" key="3">
    <source>
        <dbReference type="Proteomes" id="UP000191663"/>
    </source>
</evidence>
<keyword evidence="1" id="KW-0812">Transmembrane</keyword>
<proteinExistence type="predicted"/>
<dbReference type="EMBL" id="MUKB01000030">
    <property type="protein sequence ID" value="OPX18203.1"/>
    <property type="molecule type" value="Genomic_DNA"/>
</dbReference>
<dbReference type="AlphaFoldDB" id="A0A1V4QFQ7"/>
<name>A0A1V4QFQ7_UNCW3</name>
<protein>
    <recommendedName>
        <fullName evidence="4">YhfC family intramembrane metalloprotease</fullName>
    </recommendedName>
</protein>
<sequence>MRRLILLFIPYLLFCTDLLNFEGIESSEKDTSVYEFSFILKEDGDMLVMNTRGELSQGRVNIRFLGGGQELIGNYTEEGGFEQKNLLFGPLNAKDSVYVTITTNNAVGRWKVQFLEFSPKGSILSIIFSGIIIVLLIIIFIIFIWKRYIGVRSKWLAIGAGCWALGVALKFIFAILLNKPILAYIKDLFGQTGYLSLGSVYIGLLTGIFEIGITLIFALLIKGIYDSKKVAISVGIGAGTVEAFLIGLSQIGNGIMVLGGVPGTEKILSAFAQTALTTPLLIFIGPVERIIAILCHIASRFLVLYAVARRRYIYFWAGFLILTGIDVIAGYFHLAGLVNVISLWWIEALLIPFAIVSILIIRWLMKNWEQGLYPSQNLS</sequence>
<reference evidence="3" key="1">
    <citation type="submission" date="2017-01" db="EMBL/GenBank/DDBJ databases">
        <title>Novel pathways for hydrocarbon cycling and metabolic interdependencies in hydrothermal sediment communities.</title>
        <authorList>
            <person name="Dombrowski N."/>
            <person name="Seitz K."/>
            <person name="Teske A."/>
            <person name="Baker B."/>
        </authorList>
    </citation>
    <scope>NUCLEOTIDE SEQUENCE [LARGE SCALE GENOMIC DNA]</scope>
</reference>
<evidence type="ECO:0008006" key="4">
    <source>
        <dbReference type="Google" id="ProtNLM"/>
    </source>
</evidence>
<feature type="transmembrane region" description="Helical" evidence="1">
    <location>
        <begin position="123"/>
        <end position="143"/>
    </location>
</feature>
<keyword evidence="1" id="KW-0472">Membrane</keyword>
<evidence type="ECO:0000313" key="2">
    <source>
        <dbReference type="EMBL" id="OPX18203.1"/>
    </source>
</evidence>
<organism evidence="2 3">
    <name type="scientific">candidate division WOR-3 bacterium 4484_100</name>
    <dbReference type="NCBI Taxonomy" id="1936077"/>
    <lineage>
        <taxon>Bacteria</taxon>
        <taxon>Bacteria division WOR-3</taxon>
    </lineage>
</organism>
<feature type="transmembrane region" description="Helical" evidence="1">
    <location>
        <begin position="155"/>
        <end position="177"/>
    </location>
</feature>
<keyword evidence="1" id="KW-1133">Transmembrane helix</keyword>
<gene>
    <name evidence="2" type="ORF">BXT86_02370</name>
</gene>
<comment type="caution">
    <text evidence="2">The sequence shown here is derived from an EMBL/GenBank/DDBJ whole genome shotgun (WGS) entry which is preliminary data.</text>
</comment>
<dbReference type="InterPro" id="IPR011397">
    <property type="entry name" value="YhfC"/>
</dbReference>
<feature type="transmembrane region" description="Helical" evidence="1">
    <location>
        <begin position="230"/>
        <end position="251"/>
    </location>
</feature>
<dbReference type="Pfam" id="PF10086">
    <property type="entry name" value="YhfC"/>
    <property type="match status" value="1"/>
</dbReference>
<feature type="transmembrane region" description="Helical" evidence="1">
    <location>
        <begin position="313"/>
        <end position="332"/>
    </location>
</feature>
<evidence type="ECO:0000256" key="1">
    <source>
        <dbReference type="SAM" id="Phobius"/>
    </source>
</evidence>
<feature type="transmembrane region" description="Helical" evidence="1">
    <location>
        <begin position="344"/>
        <end position="365"/>
    </location>
</feature>
<feature type="transmembrane region" description="Helical" evidence="1">
    <location>
        <begin position="197"/>
        <end position="221"/>
    </location>
</feature>
<accession>A0A1V4QFQ7</accession>
<dbReference type="Proteomes" id="UP000191663">
    <property type="component" value="Unassembled WGS sequence"/>
</dbReference>